<accession>A0ABQ1G3L8</accession>
<proteinExistence type="predicted"/>
<protein>
    <submittedName>
        <fullName evidence="1">Uncharacterized protein</fullName>
    </submittedName>
</protein>
<comment type="caution">
    <text evidence="1">The sequence shown here is derived from an EMBL/GenBank/DDBJ whole genome shotgun (WGS) entry which is preliminary data.</text>
</comment>
<dbReference type="EMBL" id="BMFZ01000002">
    <property type="protein sequence ID" value="GGA34832.1"/>
    <property type="molecule type" value="Genomic_DNA"/>
</dbReference>
<organism evidence="1 2">
    <name type="scientific">Hafnia psychrotolerans</name>
    <dbReference type="NCBI Taxonomy" id="1477018"/>
    <lineage>
        <taxon>Bacteria</taxon>
        <taxon>Pseudomonadati</taxon>
        <taxon>Pseudomonadota</taxon>
        <taxon>Gammaproteobacteria</taxon>
        <taxon>Enterobacterales</taxon>
        <taxon>Hafniaceae</taxon>
        <taxon>Hafnia</taxon>
    </lineage>
</organism>
<evidence type="ECO:0000313" key="1">
    <source>
        <dbReference type="EMBL" id="GGA34832.1"/>
    </source>
</evidence>
<evidence type="ECO:0000313" key="2">
    <source>
        <dbReference type="Proteomes" id="UP000627464"/>
    </source>
</evidence>
<gene>
    <name evidence="1" type="ORF">GCM10011328_07000</name>
</gene>
<reference evidence="2" key="1">
    <citation type="journal article" date="2019" name="Int. J. Syst. Evol. Microbiol.">
        <title>The Global Catalogue of Microorganisms (GCM) 10K type strain sequencing project: providing services to taxonomists for standard genome sequencing and annotation.</title>
        <authorList>
            <consortium name="The Broad Institute Genomics Platform"/>
            <consortium name="The Broad Institute Genome Sequencing Center for Infectious Disease"/>
            <person name="Wu L."/>
            <person name="Ma J."/>
        </authorList>
    </citation>
    <scope>NUCLEOTIDE SEQUENCE [LARGE SCALE GENOMIC DNA]</scope>
    <source>
        <strain evidence="2">CGMCC 1.12806</strain>
    </source>
</reference>
<name>A0ABQ1G3L8_9GAMM</name>
<sequence>MQKLINEVSEAMIGKQILGKLTFLRRFALVINNVCNELIVSAKKLHVNNPEQRYIL</sequence>
<keyword evidence="2" id="KW-1185">Reference proteome</keyword>
<dbReference type="Proteomes" id="UP000627464">
    <property type="component" value="Unassembled WGS sequence"/>
</dbReference>